<proteinExistence type="predicted"/>
<dbReference type="AlphaFoldDB" id="A0A495SA63"/>
<gene>
    <name evidence="1" type="ORF">BCF58_2466</name>
</gene>
<sequence>MNETKTIKNIKLLINFNNFIQYIVNKSHVKILISFS</sequence>
<evidence type="ECO:0000313" key="2">
    <source>
        <dbReference type="Proteomes" id="UP000272428"/>
    </source>
</evidence>
<organism evidence="1 2">
    <name type="scientific">Chryseobacterium defluvii</name>
    <dbReference type="NCBI Taxonomy" id="160396"/>
    <lineage>
        <taxon>Bacteria</taxon>
        <taxon>Pseudomonadati</taxon>
        <taxon>Bacteroidota</taxon>
        <taxon>Flavobacteriia</taxon>
        <taxon>Flavobacteriales</taxon>
        <taxon>Weeksellaceae</taxon>
        <taxon>Chryseobacterium group</taxon>
        <taxon>Chryseobacterium</taxon>
    </lineage>
</organism>
<reference evidence="1 2" key="1">
    <citation type="submission" date="2018-10" db="EMBL/GenBank/DDBJ databases">
        <title>Genomic Encyclopedia of Archaeal and Bacterial Type Strains, Phase II (KMG-II): from individual species to whole genera.</title>
        <authorList>
            <person name="Goeker M."/>
        </authorList>
    </citation>
    <scope>NUCLEOTIDE SEQUENCE [LARGE SCALE GENOMIC DNA]</scope>
    <source>
        <strain evidence="1 2">DSM 14219</strain>
    </source>
</reference>
<protein>
    <submittedName>
        <fullName evidence="1">Uncharacterized protein</fullName>
    </submittedName>
</protein>
<keyword evidence="2" id="KW-1185">Reference proteome</keyword>
<comment type="caution">
    <text evidence="1">The sequence shown here is derived from an EMBL/GenBank/DDBJ whole genome shotgun (WGS) entry which is preliminary data.</text>
</comment>
<dbReference type="Proteomes" id="UP000272428">
    <property type="component" value="Unassembled WGS sequence"/>
</dbReference>
<evidence type="ECO:0000313" key="1">
    <source>
        <dbReference type="EMBL" id="RKS96046.1"/>
    </source>
</evidence>
<dbReference type="EMBL" id="RBXB01000003">
    <property type="protein sequence ID" value="RKS96046.1"/>
    <property type="molecule type" value="Genomic_DNA"/>
</dbReference>
<name>A0A495SA63_9FLAO</name>
<accession>A0A495SA63</accession>